<sequence length="187" mass="19079">MGHVLESTVPKRVQPPRFLTVMVVSGITLALTLFGYSTTQIYLRFSEPPDAEGALPGAGATPAPTADPGGAAPADPGGSAPDGSTSVSTVSYQTVETSSGSFTGQVTVTNTGGSSLDDWELALGFADATVTDAWDVDWERTRTGIVARQPDWADPVGPGDSVTVSFTAEGEAQSPDSCALNGAPCDL</sequence>
<keyword evidence="2" id="KW-0812">Transmembrane</keyword>
<dbReference type="SMART" id="SM00637">
    <property type="entry name" value="CBD_II"/>
    <property type="match status" value="1"/>
</dbReference>
<comment type="caution">
    <text evidence="4">The sequence shown here is derived from an EMBL/GenBank/DDBJ whole genome shotgun (WGS) entry which is preliminary data.</text>
</comment>
<dbReference type="InterPro" id="IPR012291">
    <property type="entry name" value="CBM2_carb-bd_dom_sf"/>
</dbReference>
<dbReference type="SUPFAM" id="SSF49384">
    <property type="entry name" value="Carbohydrate-binding domain"/>
    <property type="match status" value="1"/>
</dbReference>
<dbReference type="Proteomes" id="UP001595847">
    <property type="component" value="Unassembled WGS sequence"/>
</dbReference>
<dbReference type="InterPro" id="IPR001919">
    <property type="entry name" value="CBD2"/>
</dbReference>
<feature type="region of interest" description="Disordered" evidence="1">
    <location>
        <begin position="53"/>
        <end position="92"/>
    </location>
</feature>
<evidence type="ECO:0000313" key="5">
    <source>
        <dbReference type="Proteomes" id="UP001595847"/>
    </source>
</evidence>
<keyword evidence="5" id="KW-1185">Reference proteome</keyword>
<proteinExistence type="predicted"/>
<dbReference type="EMBL" id="JBHSBH010000015">
    <property type="protein sequence ID" value="MFC3999582.1"/>
    <property type="molecule type" value="Genomic_DNA"/>
</dbReference>
<gene>
    <name evidence="4" type="ORF">ACFOVU_26955</name>
</gene>
<dbReference type="InterPro" id="IPR008965">
    <property type="entry name" value="CBM2/CBM3_carb-bd_dom_sf"/>
</dbReference>
<feature type="transmembrane region" description="Helical" evidence="2">
    <location>
        <begin position="18"/>
        <end position="36"/>
    </location>
</feature>
<organism evidence="4 5">
    <name type="scientific">Nocardiopsis sediminis</name>
    <dbReference type="NCBI Taxonomy" id="1778267"/>
    <lineage>
        <taxon>Bacteria</taxon>
        <taxon>Bacillati</taxon>
        <taxon>Actinomycetota</taxon>
        <taxon>Actinomycetes</taxon>
        <taxon>Streptosporangiales</taxon>
        <taxon>Nocardiopsidaceae</taxon>
        <taxon>Nocardiopsis</taxon>
    </lineage>
</organism>
<reference evidence="5" key="1">
    <citation type="journal article" date="2019" name="Int. J. Syst. Evol. Microbiol.">
        <title>The Global Catalogue of Microorganisms (GCM) 10K type strain sequencing project: providing services to taxonomists for standard genome sequencing and annotation.</title>
        <authorList>
            <consortium name="The Broad Institute Genomics Platform"/>
            <consortium name="The Broad Institute Genome Sequencing Center for Infectious Disease"/>
            <person name="Wu L."/>
            <person name="Ma J."/>
        </authorList>
    </citation>
    <scope>NUCLEOTIDE SEQUENCE [LARGE SCALE GENOMIC DNA]</scope>
    <source>
        <strain evidence="5">TBRC 1826</strain>
    </source>
</reference>
<name>A0ABV8FXU0_9ACTN</name>
<protein>
    <submittedName>
        <fullName evidence="4">Cellulose binding domain-containing protein</fullName>
    </submittedName>
</protein>
<dbReference type="Gene3D" id="2.60.40.290">
    <property type="match status" value="1"/>
</dbReference>
<evidence type="ECO:0000313" key="4">
    <source>
        <dbReference type="EMBL" id="MFC3999582.1"/>
    </source>
</evidence>
<keyword evidence="2" id="KW-0472">Membrane</keyword>
<dbReference type="RefSeq" id="WP_378538065.1">
    <property type="nucleotide sequence ID" value="NZ_JBHSBH010000015.1"/>
</dbReference>
<evidence type="ECO:0000259" key="3">
    <source>
        <dbReference type="PROSITE" id="PS51173"/>
    </source>
</evidence>
<keyword evidence="2" id="KW-1133">Transmembrane helix</keyword>
<feature type="domain" description="CBM2" evidence="3">
    <location>
        <begin position="78"/>
        <end position="187"/>
    </location>
</feature>
<evidence type="ECO:0000256" key="2">
    <source>
        <dbReference type="SAM" id="Phobius"/>
    </source>
</evidence>
<feature type="compositionally biased region" description="Low complexity" evidence="1">
    <location>
        <begin position="57"/>
        <end position="92"/>
    </location>
</feature>
<evidence type="ECO:0000256" key="1">
    <source>
        <dbReference type="SAM" id="MobiDB-lite"/>
    </source>
</evidence>
<dbReference type="PROSITE" id="PS51173">
    <property type="entry name" value="CBM2"/>
    <property type="match status" value="1"/>
</dbReference>
<dbReference type="Pfam" id="PF00553">
    <property type="entry name" value="CBM_2"/>
    <property type="match status" value="1"/>
</dbReference>
<accession>A0ABV8FXU0</accession>